<keyword evidence="3" id="KW-1185">Reference proteome</keyword>
<dbReference type="RefSeq" id="WP_230755500.1">
    <property type="nucleotide sequence ID" value="NZ_JAINWA010000003.1"/>
</dbReference>
<dbReference type="Gene3D" id="3.30.160.170">
    <property type="entry name" value="FlaG-like"/>
    <property type="match status" value="1"/>
</dbReference>
<organism evidence="2 3">
    <name type="scientific">Teretinema zuelzerae</name>
    <dbReference type="NCBI Taxonomy" id="156"/>
    <lineage>
        <taxon>Bacteria</taxon>
        <taxon>Pseudomonadati</taxon>
        <taxon>Spirochaetota</taxon>
        <taxon>Spirochaetia</taxon>
        <taxon>Spirochaetales</taxon>
        <taxon>Treponemataceae</taxon>
        <taxon>Teretinema</taxon>
    </lineage>
</organism>
<keyword evidence="2" id="KW-0969">Cilium</keyword>
<dbReference type="EMBL" id="JAINWA010000003">
    <property type="protein sequence ID" value="MCD1654872.1"/>
    <property type="molecule type" value="Genomic_DNA"/>
</dbReference>
<protein>
    <submittedName>
        <fullName evidence="2">Flagellar protein FlaG</fullName>
    </submittedName>
</protein>
<reference evidence="2" key="1">
    <citation type="submission" date="2021-08" db="EMBL/GenBank/DDBJ databases">
        <title>Comparative analyses of Brucepasteria parasyntrophica and Teretinema zuelzerae.</title>
        <authorList>
            <person name="Song Y."/>
            <person name="Brune A."/>
        </authorList>
    </citation>
    <scope>NUCLEOTIDE SEQUENCE</scope>
    <source>
        <strain evidence="2">DSM 1903</strain>
    </source>
</reference>
<evidence type="ECO:0000313" key="3">
    <source>
        <dbReference type="Proteomes" id="UP001198163"/>
    </source>
</evidence>
<name>A0AAE3EHP7_9SPIR</name>
<accession>A0AAE3EHP7</accession>
<proteinExistence type="predicted"/>
<dbReference type="InterPro" id="IPR005186">
    <property type="entry name" value="FlaG"/>
</dbReference>
<dbReference type="PANTHER" id="PTHR37166">
    <property type="entry name" value="PROTEIN FLAG"/>
    <property type="match status" value="1"/>
</dbReference>
<evidence type="ECO:0000256" key="1">
    <source>
        <dbReference type="SAM" id="MobiDB-lite"/>
    </source>
</evidence>
<dbReference type="InterPro" id="IPR035924">
    <property type="entry name" value="FlaG-like_sf"/>
</dbReference>
<dbReference type="Pfam" id="PF03646">
    <property type="entry name" value="FlaG"/>
    <property type="match status" value="1"/>
</dbReference>
<feature type="region of interest" description="Disordered" evidence="1">
    <location>
        <begin position="30"/>
        <end position="56"/>
    </location>
</feature>
<dbReference type="Proteomes" id="UP001198163">
    <property type="component" value="Unassembled WGS sequence"/>
</dbReference>
<feature type="compositionally biased region" description="Polar residues" evidence="1">
    <location>
        <begin position="30"/>
        <end position="51"/>
    </location>
</feature>
<dbReference type="PANTHER" id="PTHR37166:SF1">
    <property type="entry name" value="PROTEIN FLAG"/>
    <property type="match status" value="1"/>
</dbReference>
<evidence type="ECO:0000313" key="2">
    <source>
        <dbReference type="EMBL" id="MCD1654872.1"/>
    </source>
</evidence>
<gene>
    <name evidence="2" type="ORF">K7J14_09170</name>
</gene>
<comment type="caution">
    <text evidence="2">The sequence shown here is derived from an EMBL/GenBank/DDBJ whole genome shotgun (WGS) entry which is preliminary data.</text>
</comment>
<dbReference type="SUPFAM" id="SSF160214">
    <property type="entry name" value="FlaG-like"/>
    <property type="match status" value="1"/>
</dbReference>
<dbReference type="AlphaFoldDB" id="A0AAE3EHP7"/>
<sequence length="125" mass="13973">MSLEVSGIGQQLAAMDRRLEGSVNSTLRTTSAALQTSAQSQEIENEQQAASDKTKASEFVQQMQTISSMFDRKLQFRINDDLNRVVVKVIDSSTDKVIREIPSAEIQRLQIRIKEALGLLFDESI</sequence>
<keyword evidence="2" id="KW-0966">Cell projection</keyword>
<keyword evidence="2" id="KW-0282">Flagellum</keyword>